<dbReference type="GO" id="GO:0015341">
    <property type="term" value="F:zinc efflux antiporter activity"/>
    <property type="evidence" value="ECO:0007669"/>
    <property type="project" value="TreeGrafter"/>
</dbReference>
<dbReference type="Gene3D" id="1.20.1510.10">
    <property type="entry name" value="Cation efflux protein transmembrane domain"/>
    <property type="match status" value="1"/>
</dbReference>
<dbReference type="AlphaFoldDB" id="A0A7Y3RK97"/>
<evidence type="ECO:0000259" key="11">
    <source>
        <dbReference type="Pfam" id="PF16916"/>
    </source>
</evidence>
<keyword evidence="5 9" id="KW-0812">Transmembrane</keyword>
<dbReference type="NCBIfam" id="TIGR01297">
    <property type="entry name" value="CDF"/>
    <property type="match status" value="1"/>
</dbReference>
<dbReference type="GO" id="GO:0006882">
    <property type="term" value="P:intracellular zinc ion homeostasis"/>
    <property type="evidence" value="ECO:0007669"/>
    <property type="project" value="TreeGrafter"/>
</dbReference>
<feature type="domain" description="Cation efflux protein transmembrane" evidence="10">
    <location>
        <begin position="22"/>
        <end position="211"/>
    </location>
</feature>
<protein>
    <recommendedName>
        <fullName evidence="8">Protein p34</fullName>
    </recommendedName>
</protein>
<dbReference type="RefSeq" id="WP_173196541.1">
    <property type="nucleotide sequence ID" value="NZ_JABFCX010000002.1"/>
</dbReference>
<dbReference type="EMBL" id="JABFCX010000002">
    <property type="protein sequence ID" value="NNU15225.1"/>
    <property type="molecule type" value="Genomic_DNA"/>
</dbReference>
<dbReference type="SUPFAM" id="SSF160240">
    <property type="entry name" value="Cation efflux protein cytoplasmic domain-like"/>
    <property type="match status" value="1"/>
</dbReference>
<dbReference type="GO" id="GO:0015093">
    <property type="term" value="F:ferrous iron transmembrane transporter activity"/>
    <property type="evidence" value="ECO:0007669"/>
    <property type="project" value="TreeGrafter"/>
</dbReference>
<keyword evidence="7 9" id="KW-0472">Membrane</keyword>
<proteinExistence type="inferred from homology"/>
<dbReference type="FunFam" id="3.30.70.1350:FF:000002">
    <property type="entry name" value="Ferrous-iron efflux pump FieF"/>
    <property type="match status" value="1"/>
</dbReference>
<feature type="domain" description="Cation efflux protein cytoplasmic" evidence="11">
    <location>
        <begin position="218"/>
        <end position="294"/>
    </location>
</feature>
<evidence type="ECO:0000256" key="3">
    <source>
        <dbReference type="ARBA" id="ARBA00022448"/>
    </source>
</evidence>
<reference evidence="12 13" key="1">
    <citation type="submission" date="2020-05" db="EMBL/GenBank/DDBJ databases">
        <title>Parvularcula mediterraneae sp. nov., isolated from polypropylene straw from shallow seawater of the seashore of Laganas in Zakynthos island, Greece.</title>
        <authorList>
            <person name="Szabo I."/>
            <person name="Al-Omari J."/>
            <person name="Rado J."/>
            <person name="Szerdahelyi G.S."/>
        </authorList>
    </citation>
    <scope>NUCLEOTIDE SEQUENCE [LARGE SCALE GENOMIC DNA]</scope>
    <source>
        <strain evidence="12 13">ZS-1/3</strain>
    </source>
</reference>
<dbReference type="Proteomes" id="UP000536835">
    <property type="component" value="Unassembled WGS sequence"/>
</dbReference>
<accession>A0A7Y3RK97</accession>
<dbReference type="InterPro" id="IPR027470">
    <property type="entry name" value="Cation_efflux_CTD"/>
</dbReference>
<sequence length="300" mass="31686">MHGSFEAAKKDAGGWAKAATAAAVSAAFLLVFAKAWAFFASGSVAVLGSLADSGLDLVGSLAASFAVRYAALPADDDHRFGHQKAEAVSALGQSFLISASALFLAVESFKRLISPQPVEQAGAAMAVLVLGLVVTVALVTFQTFALRKSGSLVVEGDRAHYLGDVIAHGGALIAVFLSAQYGFLRLDAVAGLVAAGFLAWSVWELVTKALPQVMDQELPDEDKERIIALIGEVEGALDFHNLRTRRSGGRRFVQLHLDLDGDMSLRDAHAIADRVERHISGAFPDADVIVHQDPVDKSDP</sequence>
<feature type="transmembrane region" description="Helical" evidence="9">
    <location>
        <begin position="88"/>
        <end position="109"/>
    </location>
</feature>
<keyword evidence="3" id="KW-0813">Transport</keyword>
<evidence type="ECO:0000259" key="10">
    <source>
        <dbReference type="Pfam" id="PF01545"/>
    </source>
</evidence>
<dbReference type="InterPro" id="IPR050291">
    <property type="entry name" value="CDF_Transporter"/>
</dbReference>
<evidence type="ECO:0000256" key="2">
    <source>
        <dbReference type="ARBA" id="ARBA00008114"/>
    </source>
</evidence>
<evidence type="ECO:0000256" key="1">
    <source>
        <dbReference type="ARBA" id="ARBA00004651"/>
    </source>
</evidence>
<evidence type="ECO:0000256" key="8">
    <source>
        <dbReference type="ARBA" id="ARBA00068882"/>
    </source>
</evidence>
<dbReference type="Pfam" id="PF01545">
    <property type="entry name" value="Cation_efflux"/>
    <property type="match status" value="1"/>
</dbReference>
<dbReference type="Pfam" id="PF16916">
    <property type="entry name" value="ZT_dimer"/>
    <property type="match status" value="1"/>
</dbReference>
<dbReference type="InterPro" id="IPR027469">
    <property type="entry name" value="Cation_efflux_TMD_sf"/>
</dbReference>
<evidence type="ECO:0000313" key="13">
    <source>
        <dbReference type="Proteomes" id="UP000536835"/>
    </source>
</evidence>
<evidence type="ECO:0000256" key="6">
    <source>
        <dbReference type="ARBA" id="ARBA00022989"/>
    </source>
</evidence>
<keyword evidence="4" id="KW-1003">Cell membrane</keyword>
<comment type="caution">
    <text evidence="12">The sequence shown here is derived from an EMBL/GenBank/DDBJ whole genome shotgun (WGS) entry which is preliminary data.</text>
</comment>
<comment type="subcellular location">
    <subcellularLocation>
        <location evidence="1">Cell membrane</location>
        <topology evidence="1">Multi-pass membrane protein</topology>
    </subcellularLocation>
</comment>
<evidence type="ECO:0000313" key="12">
    <source>
        <dbReference type="EMBL" id="NNU15225.1"/>
    </source>
</evidence>
<dbReference type="InterPro" id="IPR002524">
    <property type="entry name" value="Cation_efflux"/>
</dbReference>
<keyword evidence="13" id="KW-1185">Reference proteome</keyword>
<dbReference type="GO" id="GO:0005886">
    <property type="term" value="C:plasma membrane"/>
    <property type="evidence" value="ECO:0007669"/>
    <property type="project" value="UniProtKB-SubCell"/>
</dbReference>
<dbReference type="PANTHER" id="PTHR43840:SF41">
    <property type="entry name" value="CATION-EFFLUX PUMP FIEF"/>
    <property type="match status" value="1"/>
</dbReference>
<feature type="transmembrane region" description="Helical" evidence="9">
    <location>
        <begin position="21"/>
        <end position="39"/>
    </location>
</feature>
<keyword evidence="6 9" id="KW-1133">Transmembrane helix</keyword>
<evidence type="ECO:0000256" key="9">
    <source>
        <dbReference type="SAM" id="Phobius"/>
    </source>
</evidence>
<dbReference type="InterPro" id="IPR036837">
    <property type="entry name" value="Cation_efflux_CTD_sf"/>
</dbReference>
<dbReference type="Gene3D" id="3.30.70.1350">
    <property type="entry name" value="Cation efflux protein, cytoplasmic domain"/>
    <property type="match status" value="1"/>
</dbReference>
<dbReference type="SUPFAM" id="SSF161111">
    <property type="entry name" value="Cation efflux protein transmembrane domain-like"/>
    <property type="match status" value="1"/>
</dbReference>
<feature type="transmembrane region" description="Helical" evidence="9">
    <location>
        <begin position="188"/>
        <end position="206"/>
    </location>
</feature>
<evidence type="ECO:0000256" key="5">
    <source>
        <dbReference type="ARBA" id="ARBA00022692"/>
    </source>
</evidence>
<evidence type="ECO:0000256" key="4">
    <source>
        <dbReference type="ARBA" id="ARBA00022475"/>
    </source>
</evidence>
<feature type="transmembrane region" description="Helical" evidence="9">
    <location>
        <begin position="121"/>
        <end position="141"/>
    </location>
</feature>
<name>A0A7Y3RK97_9PROT</name>
<dbReference type="PANTHER" id="PTHR43840">
    <property type="entry name" value="MITOCHONDRIAL METAL TRANSPORTER 1-RELATED"/>
    <property type="match status" value="1"/>
</dbReference>
<evidence type="ECO:0000256" key="7">
    <source>
        <dbReference type="ARBA" id="ARBA00023136"/>
    </source>
</evidence>
<gene>
    <name evidence="12" type="ORF">HK107_02660</name>
</gene>
<dbReference type="GO" id="GO:0015086">
    <property type="term" value="F:cadmium ion transmembrane transporter activity"/>
    <property type="evidence" value="ECO:0007669"/>
    <property type="project" value="TreeGrafter"/>
</dbReference>
<comment type="similarity">
    <text evidence="2">Belongs to the cation diffusion facilitator (CDF) transporter (TC 2.A.4) family.</text>
</comment>
<dbReference type="InterPro" id="IPR058533">
    <property type="entry name" value="Cation_efflux_TM"/>
</dbReference>
<feature type="transmembrane region" description="Helical" evidence="9">
    <location>
        <begin position="161"/>
        <end position="182"/>
    </location>
</feature>
<organism evidence="12 13">
    <name type="scientific">Parvularcula mediterranea</name>
    <dbReference type="NCBI Taxonomy" id="2732508"/>
    <lineage>
        <taxon>Bacteria</taxon>
        <taxon>Pseudomonadati</taxon>
        <taxon>Pseudomonadota</taxon>
        <taxon>Alphaproteobacteria</taxon>
        <taxon>Parvularculales</taxon>
        <taxon>Parvularculaceae</taxon>
        <taxon>Parvularcula</taxon>
    </lineage>
</organism>